<feature type="region of interest" description="Disordered" evidence="1">
    <location>
        <begin position="31"/>
        <end position="67"/>
    </location>
</feature>
<accession>A0ABR1MWV4</accession>
<evidence type="ECO:0000313" key="2">
    <source>
        <dbReference type="EMBL" id="KAK7606625.1"/>
    </source>
</evidence>
<proteinExistence type="predicted"/>
<feature type="compositionally biased region" description="Acidic residues" evidence="1">
    <location>
        <begin position="55"/>
        <end position="65"/>
    </location>
</feature>
<evidence type="ECO:0000256" key="1">
    <source>
        <dbReference type="SAM" id="MobiDB-lite"/>
    </source>
</evidence>
<organism evidence="2 3">
    <name type="scientific">Phyllosticta paracitricarpa</name>
    <dbReference type="NCBI Taxonomy" id="2016321"/>
    <lineage>
        <taxon>Eukaryota</taxon>
        <taxon>Fungi</taxon>
        <taxon>Dikarya</taxon>
        <taxon>Ascomycota</taxon>
        <taxon>Pezizomycotina</taxon>
        <taxon>Dothideomycetes</taxon>
        <taxon>Dothideomycetes incertae sedis</taxon>
        <taxon>Botryosphaeriales</taxon>
        <taxon>Phyllostictaceae</taxon>
        <taxon>Phyllosticta</taxon>
    </lineage>
</organism>
<comment type="caution">
    <text evidence="2">The sequence shown here is derived from an EMBL/GenBank/DDBJ whole genome shotgun (WGS) entry which is preliminary data.</text>
</comment>
<dbReference type="Proteomes" id="UP001367316">
    <property type="component" value="Unassembled WGS sequence"/>
</dbReference>
<evidence type="ECO:0000313" key="3">
    <source>
        <dbReference type="Proteomes" id="UP001367316"/>
    </source>
</evidence>
<sequence>MSEPAKEHEKIHKPAFVTSTGKLNYFRKARKPPAAGSATNCQSCPLERDSTPQDLAEDYTPDAPDDEIRKRPWFGRSTWWAFTEKICERRGRIYGTEGEIEYDSTTIKVHNFATGKTMGAWKPKRAQRSFIGCTLEEVLQSHAMVFAAEEARKQKKVVDWPSWPIDSDRK</sequence>
<keyword evidence="3" id="KW-1185">Reference proteome</keyword>
<gene>
    <name evidence="2" type="ORF">JOL62DRAFT_594814</name>
</gene>
<dbReference type="EMBL" id="JBBPBF010000045">
    <property type="protein sequence ID" value="KAK7606625.1"/>
    <property type="molecule type" value="Genomic_DNA"/>
</dbReference>
<reference evidence="2 3" key="1">
    <citation type="submission" date="2024-04" db="EMBL/GenBank/DDBJ databases">
        <title>Phyllosticta paracitricarpa is synonymous to the EU quarantine fungus P. citricarpa based on phylogenomic analyses.</title>
        <authorList>
            <consortium name="Lawrence Berkeley National Laboratory"/>
            <person name="Van ingen-buijs V.A."/>
            <person name="Van westerhoven A.C."/>
            <person name="Haridas S."/>
            <person name="Skiadas P."/>
            <person name="Martin F."/>
            <person name="Groenewald J.Z."/>
            <person name="Crous P.W."/>
            <person name="Seidl M.F."/>
        </authorList>
    </citation>
    <scope>NUCLEOTIDE SEQUENCE [LARGE SCALE GENOMIC DNA]</scope>
    <source>
        <strain evidence="2 3">CBS 141358</strain>
    </source>
</reference>
<protein>
    <submittedName>
        <fullName evidence="2">Uncharacterized protein</fullName>
    </submittedName>
</protein>
<name>A0ABR1MWV4_9PEZI</name>